<keyword evidence="7" id="KW-0472">Membrane</keyword>
<keyword evidence="7" id="KW-0963">Cytoplasm</keyword>
<dbReference type="Gene3D" id="3.40.50.300">
    <property type="entry name" value="P-loop containing nucleotide triphosphate hydrolases"/>
    <property type="match status" value="1"/>
</dbReference>
<dbReference type="PROSITE" id="PS50823">
    <property type="entry name" value="KH_TYPE_2"/>
    <property type="match status" value="1"/>
</dbReference>
<keyword evidence="7" id="KW-0699">rRNA-binding</keyword>
<dbReference type="PROSITE" id="PS51713">
    <property type="entry name" value="G_ERA"/>
    <property type="match status" value="1"/>
</dbReference>
<evidence type="ECO:0000256" key="7">
    <source>
        <dbReference type="HAMAP-Rule" id="MF_00367"/>
    </source>
</evidence>
<dbReference type="EMBL" id="AM286690">
    <property type="protein sequence ID" value="CAL17078.1"/>
    <property type="molecule type" value="Genomic_DNA"/>
</dbReference>
<name>Q0VP20_ALCBS</name>
<dbReference type="KEGG" id="abo:ABO_1630"/>
<dbReference type="FunFam" id="3.40.50.300:FF:000094">
    <property type="entry name" value="GTPase Era"/>
    <property type="match status" value="1"/>
</dbReference>
<dbReference type="InterPro" id="IPR006073">
    <property type="entry name" value="GTP-bd"/>
</dbReference>
<dbReference type="AlphaFoldDB" id="Q0VP20"/>
<dbReference type="PANTHER" id="PTHR42698">
    <property type="entry name" value="GTPASE ERA"/>
    <property type="match status" value="1"/>
</dbReference>
<comment type="subunit">
    <text evidence="7">Monomer.</text>
</comment>
<dbReference type="GO" id="GO:0005525">
    <property type="term" value="F:GTP binding"/>
    <property type="evidence" value="ECO:0007669"/>
    <property type="project" value="UniProtKB-UniRule"/>
</dbReference>
<evidence type="ECO:0000313" key="12">
    <source>
        <dbReference type="EMBL" id="CAL17078.1"/>
    </source>
</evidence>
<sequence>MTDTPSSQPDNPQTTRCGMVSIVGRPNVGKSTLMNHLIGQKVSITSRKPQTTRHRIHGILSRDNYQIVFADTPGIHTGQEKALNRAMNEAAVSTLFGVDVICMMVDAMKWTPADEHVLSLLPEGGDVPVLLIINKVDNVDDKSALLPHIQSLSERYPFDAVIPVSALREQNLVELEKALVDRLQEGDFWYEEDQLTDRSLRFMVAEIIREKVVRQLGQEVPHQVSVEVELWEDGPRVTEISAAILVERRGQKKILIGDKGERIKQIGIQAREDIERLIERKVMLNLWVKIKAGWSDDARALRSLGYDERN</sequence>
<dbReference type="InterPro" id="IPR027417">
    <property type="entry name" value="P-loop_NTPase"/>
</dbReference>
<dbReference type="InterPro" id="IPR009019">
    <property type="entry name" value="KH_sf_prok-type"/>
</dbReference>
<keyword evidence="6 7" id="KW-0342">GTP-binding</keyword>
<dbReference type="GO" id="GO:0005829">
    <property type="term" value="C:cytosol"/>
    <property type="evidence" value="ECO:0007669"/>
    <property type="project" value="TreeGrafter"/>
</dbReference>
<organism evidence="12 13">
    <name type="scientific">Alcanivorax borkumensis (strain ATCC 700651 / DSM 11573 / NCIMB 13689 / SK2)</name>
    <dbReference type="NCBI Taxonomy" id="393595"/>
    <lineage>
        <taxon>Bacteria</taxon>
        <taxon>Pseudomonadati</taxon>
        <taxon>Pseudomonadota</taxon>
        <taxon>Gammaproteobacteria</taxon>
        <taxon>Oceanospirillales</taxon>
        <taxon>Alcanivoracaceae</taxon>
        <taxon>Alcanivorax</taxon>
    </lineage>
</organism>
<evidence type="ECO:0000256" key="4">
    <source>
        <dbReference type="ARBA" id="ARBA00022741"/>
    </source>
</evidence>
<dbReference type="SUPFAM" id="SSF54814">
    <property type="entry name" value="Prokaryotic type KH domain (KH-domain type II)"/>
    <property type="match status" value="1"/>
</dbReference>
<accession>Q0VP20</accession>
<dbReference type="Gene3D" id="3.30.300.20">
    <property type="match status" value="1"/>
</dbReference>
<protein>
    <recommendedName>
        <fullName evidence="2 7">GTPase Era</fullName>
    </recommendedName>
</protein>
<evidence type="ECO:0000256" key="6">
    <source>
        <dbReference type="ARBA" id="ARBA00023134"/>
    </source>
</evidence>
<feature type="region of interest" description="G2" evidence="8">
    <location>
        <begin position="50"/>
        <end position="54"/>
    </location>
</feature>
<dbReference type="GO" id="GO:0070181">
    <property type="term" value="F:small ribosomal subunit rRNA binding"/>
    <property type="evidence" value="ECO:0007669"/>
    <property type="project" value="UniProtKB-UniRule"/>
</dbReference>
<dbReference type="Pfam" id="PF01926">
    <property type="entry name" value="MMR_HSR1"/>
    <property type="match status" value="1"/>
</dbReference>
<evidence type="ECO:0000259" key="10">
    <source>
        <dbReference type="PROSITE" id="PS50823"/>
    </source>
</evidence>
<dbReference type="eggNOG" id="COG1159">
    <property type="taxonomic scope" value="Bacteria"/>
</dbReference>
<evidence type="ECO:0000256" key="2">
    <source>
        <dbReference type="ARBA" id="ARBA00020484"/>
    </source>
</evidence>
<evidence type="ECO:0000313" key="13">
    <source>
        <dbReference type="Proteomes" id="UP000008871"/>
    </source>
</evidence>
<dbReference type="Proteomes" id="UP000008871">
    <property type="component" value="Chromosome"/>
</dbReference>
<dbReference type="InterPro" id="IPR015946">
    <property type="entry name" value="KH_dom-like_a/b"/>
</dbReference>
<evidence type="ECO:0000256" key="1">
    <source>
        <dbReference type="ARBA" id="ARBA00007921"/>
    </source>
</evidence>
<evidence type="ECO:0000256" key="8">
    <source>
        <dbReference type="PROSITE-ProRule" id="PRU01050"/>
    </source>
</evidence>
<keyword evidence="4 7" id="KW-0547">Nucleotide-binding</keyword>
<evidence type="ECO:0000256" key="9">
    <source>
        <dbReference type="RuleBase" id="RU003761"/>
    </source>
</evidence>
<dbReference type="InterPro" id="IPR030388">
    <property type="entry name" value="G_ERA_dom"/>
</dbReference>
<dbReference type="InterPro" id="IPR005225">
    <property type="entry name" value="Small_GTP-bd"/>
</dbReference>
<feature type="domain" description="Era-type G" evidence="11">
    <location>
        <begin position="16"/>
        <end position="185"/>
    </location>
</feature>
<dbReference type="NCBIfam" id="TIGR00231">
    <property type="entry name" value="small_GTP"/>
    <property type="match status" value="1"/>
</dbReference>
<feature type="region of interest" description="G4" evidence="8">
    <location>
        <begin position="134"/>
        <end position="137"/>
    </location>
</feature>
<gene>
    <name evidence="7 12" type="primary">era</name>
    <name evidence="12" type="ordered locus">ABO_1630</name>
</gene>
<dbReference type="InterPro" id="IPR005662">
    <property type="entry name" value="GTPase_Era-like"/>
</dbReference>
<dbReference type="PANTHER" id="PTHR42698:SF1">
    <property type="entry name" value="GTPASE ERA, MITOCHONDRIAL"/>
    <property type="match status" value="1"/>
</dbReference>
<feature type="binding site" evidence="7">
    <location>
        <begin position="71"/>
        <end position="75"/>
    </location>
    <ligand>
        <name>GTP</name>
        <dbReference type="ChEBI" id="CHEBI:37565"/>
    </ligand>
</feature>
<feature type="binding site" evidence="7">
    <location>
        <begin position="134"/>
        <end position="137"/>
    </location>
    <ligand>
        <name>GTP</name>
        <dbReference type="ChEBI" id="CHEBI:37565"/>
    </ligand>
</feature>
<dbReference type="CDD" id="cd22534">
    <property type="entry name" value="KH-II_Era"/>
    <property type="match status" value="1"/>
</dbReference>
<reference evidence="12 13" key="1">
    <citation type="journal article" date="2006" name="Nat. Biotechnol.">
        <title>Genome sequence of the ubiquitous hydrocarbon-degrading marine bacterium Alcanivorax borkumensis.</title>
        <authorList>
            <person name="Schneiker S."/>
            <person name="Martins dos Santos V.A.P."/>
            <person name="Bartels D."/>
            <person name="Bekel T."/>
            <person name="Brecht M."/>
            <person name="Buhrmester J."/>
            <person name="Chernikova T.N."/>
            <person name="Denaro R."/>
            <person name="Ferrer M."/>
            <person name="Gertler C."/>
            <person name="Goesmann A."/>
            <person name="Golyshina O.V."/>
            <person name="Kaminski F."/>
            <person name="Khachane A.N."/>
            <person name="Lang S."/>
            <person name="Linke B."/>
            <person name="McHardy A.C."/>
            <person name="Meyer F."/>
            <person name="Nechitaylo T."/>
            <person name="Puehler A."/>
            <person name="Regenhardt D."/>
            <person name="Rupp O."/>
            <person name="Sabirova J.S."/>
            <person name="Selbitschka W."/>
            <person name="Yakimov M.M."/>
            <person name="Timmis K.N."/>
            <person name="Vorhoelter F.-J."/>
            <person name="Weidner S."/>
            <person name="Kaiser O."/>
            <person name="Golyshin P.N."/>
        </authorList>
    </citation>
    <scope>NUCLEOTIDE SEQUENCE [LARGE SCALE GENOMIC DNA]</scope>
    <source>
        <strain evidence="13">ATCC 700651 / DSM 11573 / NCIMB 13689 / SK2</strain>
    </source>
</reference>
<keyword evidence="13" id="KW-1185">Reference proteome</keyword>
<comment type="similarity">
    <text evidence="1 7 8 9">Belongs to the TRAFAC class TrmE-Era-EngA-EngB-Septin-like GTPase superfamily. Era GTPase family.</text>
</comment>
<dbReference type="InterPro" id="IPR004044">
    <property type="entry name" value="KH_dom_type_2"/>
</dbReference>
<dbReference type="SUPFAM" id="SSF52540">
    <property type="entry name" value="P-loop containing nucleoside triphosphate hydrolases"/>
    <property type="match status" value="1"/>
</dbReference>
<dbReference type="HOGENOM" id="CLU_038009_1_2_6"/>
<dbReference type="Pfam" id="PF07650">
    <property type="entry name" value="KH_2"/>
    <property type="match status" value="1"/>
</dbReference>
<dbReference type="HAMAP" id="MF_00367">
    <property type="entry name" value="GTPase_Era"/>
    <property type="match status" value="1"/>
</dbReference>
<proteinExistence type="inferred from homology"/>
<dbReference type="NCBIfam" id="NF000908">
    <property type="entry name" value="PRK00089.1"/>
    <property type="match status" value="1"/>
</dbReference>
<feature type="binding site" evidence="7">
    <location>
        <begin position="24"/>
        <end position="31"/>
    </location>
    <ligand>
        <name>GTP</name>
        <dbReference type="ChEBI" id="CHEBI:37565"/>
    </ligand>
</feature>
<comment type="function">
    <text evidence="7">An essential GTPase that binds both GDP and GTP, with rapid nucleotide exchange. Plays a role in 16S rRNA processing and 30S ribosomal subunit biogenesis and possibly also in cell cycle regulation and energy metabolism.</text>
</comment>
<keyword evidence="7" id="KW-0997">Cell inner membrane</keyword>
<evidence type="ECO:0000259" key="11">
    <source>
        <dbReference type="PROSITE" id="PS51713"/>
    </source>
</evidence>
<dbReference type="PRINTS" id="PR00326">
    <property type="entry name" value="GTP1OBG"/>
</dbReference>
<comment type="subcellular location">
    <subcellularLocation>
        <location evidence="7">Cytoplasm</location>
    </subcellularLocation>
    <subcellularLocation>
        <location evidence="7">Cell inner membrane</location>
        <topology evidence="7">Peripheral membrane protein</topology>
    </subcellularLocation>
</comment>
<dbReference type="GO" id="GO:0043024">
    <property type="term" value="F:ribosomal small subunit binding"/>
    <property type="evidence" value="ECO:0007669"/>
    <property type="project" value="TreeGrafter"/>
</dbReference>
<feature type="region of interest" description="G5" evidence="8">
    <location>
        <begin position="164"/>
        <end position="166"/>
    </location>
</feature>
<dbReference type="GO" id="GO:0003924">
    <property type="term" value="F:GTPase activity"/>
    <property type="evidence" value="ECO:0007669"/>
    <property type="project" value="UniProtKB-UniRule"/>
</dbReference>
<dbReference type="RefSeq" id="WP_011588911.1">
    <property type="nucleotide sequence ID" value="NC_008260.1"/>
</dbReference>
<dbReference type="NCBIfam" id="TIGR00436">
    <property type="entry name" value="era"/>
    <property type="match status" value="1"/>
</dbReference>
<evidence type="ECO:0000256" key="3">
    <source>
        <dbReference type="ARBA" id="ARBA00022517"/>
    </source>
</evidence>
<dbReference type="FunFam" id="3.30.300.20:FF:000003">
    <property type="entry name" value="GTPase Era"/>
    <property type="match status" value="1"/>
</dbReference>
<keyword evidence="7" id="KW-1003">Cell membrane</keyword>
<keyword evidence="3 7" id="KW-0690">Ribosome biogenesis</keyword>
<feature type="region of interest" description="G1" evidence="8">
    <location>
        <begin position="24"/>
        <end position="31"/>
    </location>
</feature>
<feature type="region of interest" description="G3" evidence="8">
    <location>
        <begin position="71"/>
        <end position="74"/>
    </location>
</feature>
<dbReference type="STRING" id="393595.ABO_1630"/>
<evidence type="ECO:0000256" key="5">
    <source>
        <dbReference type="ARBA" id="ARBA00022884"/>
    </source>
</evidence>
<feature type="domain" description="KH type-2" evidence="10">
    <location>
        <begin position="208"/>
        <end position="292"/>
    </location>
</feature>
<dbReference type="CDD" id="cd04163">
    <property type="entry name" value="Era"/>
    <property type="match status" value="1"/>
</dbReference>
<dbReference type="GO" id="GO:0005886">
    <property type="term" value="C:plasma membrane"/>
    <property type="evidence" value="ECO:0007669"/>
    <property type="project" value="UniProtKB-SubCell"/>
</dbReference>
<dbReference type="GO" id="GO:0000028">
    <property type="term" value="P:ribosomal small subunit assembly"/>
    <property type="evidence" value="ECO:0007669"/>
    <property type="project" value="TreeGrafter"/>
</dbReference>
<keyword evidence="5 7" id="KW-0694">RNA-binding</keyword>